<dbReference type="Pfam" id="PF01588">
    <property type="entry name" value="tRNA_bind"/>
    <property type="match status" value="1"/>
</dbReference>
<dbReference type="AlphaFoldDB" id="A0A1I1T2I6"/>
<gene>
    <name evidence="5" type="ORF">SAMN05216167_105320</name>
</gene>
<dbReference type="EMBL" id="FOLQ01000005">
    <property type="protein sequence ID" value="SFD52811.1"/>
    <property type="molecule type" value="Genomic_DNA"/>
</dbReference>
<dbReference type="InterPro" id="IPR002547">
    <property type="entry name" value="tRNA-bd_dom"/>
</dbReference>
<dbReference type="OrthoDB" id="9794564at2"/>
<dbReference type="InterPro" id="IPR012340">
    <property type="entry name" value="NA-bd_OB-fold"/>
</dbReference>
<keyword evidence="2 3" id="KW-0694">RNA-binding</keyword>
<evidence type="ECO:0000256" key="3">
    <source>
        <dbReference type="PROSITE-ProRule" id="PRU00209"/>
    </source>
</evidence>
<reference evidence="5 6" key="1">
    <citation type="submission" date="2016-10" db="EMBL/GenBank/DDBJ databases">
        <authorList>
            <person name="de Groot N.N."/>
        </authorList>
    </citation>
    <scope>NUCLEOTIDE SEQUENCE [LARGE SCALE GENOMIC DNA]</scope>
    <source>
        <strain evidence="5 6">DSM 26130</strain>
    </source>
</reference>
<dbReference type="Gene3D" id="2.40.50.140">
    <property type="entry name" value="Nucleic acid-binding proteins"/>
    <property type="match status" value="1"/>
</dbReference>
<evidence type="ECO:0000313" key="5">
    <source>
        <dbReference type="EMBL" id="SFD52811.1"/>
    </source>
</evidence>
<dbReference type="Proteomes" id="UP000198598">
    <property type="component" value="Unassembled WGS sequence"/>
</dbReference>
<dbReference type="InterPro" id="IPR008231">
    <property type="entry name" value="CsaA"/>
</dbReference>
<organism evidence="5 6">
    <name type="scientific">Spirosoma endophyticum</name>
    <dbReference type="NCBI Taxonomy" id="662367"/>
    <lineage>
        <taxon>Bacteria</taxon>
        <taxon>Pseudomonadati</taxon>
        <taxon>Bacteroidota</taxon>
        <taxon>Cytophagia</taxon>
        <taxon>Cytophagales</taxon>
        <taxon>Cytophagaceae</taxon>
        <taxon>Spirosoma</taxon>
    </lineage>
</organism>
<feature type="domain" description="TRNA-binding" evidence="4">
    <location>
        <begin position="10"/>
        <end position="113"/>
    </location>
</feature>
<name>A0A1I1T2I6_9BACT</name>
<sequence length="113" mass="12330">MSKEPLTWTDFEKVEIRTGTIIAAKTFPQARKPAYKLTIDFGSLGIKRTSAQLTTLYQVNELVGKQVVAVVNFPPKQIATFMSECLILGAVADDGTTTLLQTERATANGLRIA</sequence>
<dbReference type="SUPFAM" id="SSF50249">
    <property type="entry name" value="Nucleic acid-binding proteins"/>
    <property type="match status" value="1"/>
</dbReference>
<dbReference type="InterPro" id="IPR051270">
    <property type="entry name" value="Tyrosine-tRNA_ligase_regulator"/>
</dbReference>
<dbReference type="FunFam" id="2.40.50.140:FF:000165">
    <property type="entry name" value="Chaperone CsaA"/>
    <property type="match status" value="1"/>
</dbReference>
<proteinExistence type="predicted"/>
<dbReference type="CDD" id="cd02798">
    <property type="entry name" value="tRNA_bind_CsaA"/>
    <property type="match status" value="1"/>
</dbReference>
<evidence type="ECO:0000259" key="4">
    <source>
        <dbReference type="PROSITE" id="PS50886"/>
    </source>
</evidence>
<protein>
    <submittedName>
        <fullName evidence="5">tRNA-binding protein</fullName>
    </submittedName>
</protein>
<dbReference type="PANTHER" id="PTHR11586">
    <property type="entry name" value="TRNA-AMINOACYLATION COFACTOR ARC1 FAMILY MEMBER"/>
    <property type="match status" value="1"/>
</dbReference>
<evidence type="ECO:0000313" key="6">
    <source>
        <dbReference type="Proteomes" id="UP000198598"/>
    </source>
</evidence>
<accession>A0A1I1T2I6</accession>
<evidence type="ECO:0000256" key="2">
    <source>
        <dbReference type="ARBA" id="ARBA00022884"/>
    </source>
</evidence>
<dbReference type="NCBIfam" id="TIGR02222">
    <property type="entry name" value="chap_CsaA"/>
    <property type="match status" value="1"/>
</dbReference>
<dbReference type="PANTHER" id="PTHR11586:SF37">
    <property type="entry name" value="TRNA-BINDING DOMAIN-CONTAINING PROTEIN"/>
    <property type="match status" value="1"/>
</dbReference>
<dbReference type="PROSITE" id="PS50886">
    <property type="entry name" value="TRBD"/>
    <property type="match status" value="1"/>
</dbReference>
<dbReference type="STRING" id="662367.SAMN05216167_105320"/>
<dbReference type="NCBIfam" id="NF007495">
    <property type="entry name" value="PRK10089.1-4"/>
    <property type="match status" value="1"/>
</dbReference>
<evidence type="ECO:0000256" key="1">
    <source>
        <dbReference type="ARBA" id="ARBA00022555"/>
    </source>
</evidence>
<keyword evidence="6" id="KW-1185">Reference proteome</keyword>
<keyword evidence="1 3" id="KW-0820">tRNA-binding</keyword>
<dbReference type="GO" id="GO:0000049">
    <property type="term" value="F:tRNA binding"/>
    <property type="evidence" value="ECO:0007669"/>
    <property type="project" value="UniProtKB-UniRule"/>
</dbReference>
<dbReference type="NCBIfam" id="NF007494">
    <property type="entry name" value="PRK10089.1-3"/>
    <property type="match status" value="1"/>
</dbReference>
<dbReference type="RefSeq" id="WP_093827831.1">
    <property type="nucleotide sequence ID" value="NZ_FOLQ01000005.1"/>
</dbReference>